<feature type="transmembrane region" description="Helical" evidence="10">
    <location>
        <begin position="40"/>
        <end position="58"/>
    </location>
</feature>
<evidence type="ECO:0000256" key="4">
    <source>
        <dbReference type="ARBA" id="ARBA00022475"/>
    </source>
</evidence>
<comment type="caution">
    <text evidence="12">The sequence shown here is derived from an EMBL/GenBank/DDBJ whole genome shotgun (WGS) entry which is preliminary data.</text>
</comment>
<keyword evidence="13" id="KW-1185">Reference proteome</keyword>
<reference evidence="12" key="1">
    <citation type="submission" date="2022-01" db="EMBL/GenBank/DDBJ databases">
        <title>Whole genome-based taxonomy of the Shewanellaceae.</title>
        <authorList>
            <person name="Martin-Rodriguez A.J."/>
        </authorList>
    </citation>
    <scope>NUCLEOTIDE SEQUENCE</scope>
    <source>
        <strain evidence="12">DSM 16422</strain>
    </source>
</reference>
<protein>
    <submittedName>
        <fullName evidence="12">Heme biosynthesis protein HemY</fullName>
    </submittedName>
</protein>
<name>A0A9X1ZEW3_9GAMM</name>
<evidence type="ECO:0000256" key="1">
    <source>
        <dbReference type="ARBA" id="ARBA00002962"/>
    </source>
</evidence>
<comment type="function">
    <text evidence="1">Involved in a late step of protoheme IX synthesis.</text>
</comment>
<organism evidence="12 13">
    <name type="scientific">Shewanella gaetbuli</name>
    <dbReference type="NCBI Taxonomy" id="220752"/>
    <lineage>
        <taxon>Bacteria</taxon>
        <taxon>Pseudomonadati</taxon>
        <taxon>Pseudomonadota</taxon>
        <taxon>Gammaproteobacteria</taxon>
        <taxon>Alteromonadales</taxon>
        <taxon>Shewanellaceae</taxon>
        <taxon>Shewanella</taxon>
    </lineage>
</organism>
<dbReference type="InterPro" id="IPR011990">
    <property type="entry name" value="TPR-like_helical_dom_sf"/>
</dbReference>
<evidence type="ECO:0000259" key="11">
    <source>
        <dbReference type="Pfam" id="PF07219"/>
    </source>
</evidence>
<sequence length="394" mass="44760">MIKMLAYLLIILFGLYIAPYLIEADGYIYIAVWDYQIETSLLFGLFAIIAAFISFELAKKIIISTLHVVLNSRYLPTKWRISKAKKQTLIGALALAEEDWPAAEKAMLKGAENGELPTVNYFAAARAAQHQNKIIERDKYLEQAEREPLAKTAVLTTKTRYLLQQGELTQARTLLDTLEPTSKSSTPVLKLAADLYVAQQDWSALKLIMPILSKRSILTDEKLAQLTKNCNINLLNEAANESLEKVEKCWAWFTKTEKQNPPTFIAYLKALCLHQRQAEALKLLTKQLKANPTELLFSATPDIVTAHDQDIRKLLGKFEQTHEHDESYQVCMAKLALQSREFRQAKSHWQNACRLHPRKSNWLALARVQEQLGDNTMALQSYRHAATIESSEDA</sequence>
<dbReference type="GO" id="GO:0006779">
    <property type="term" value="P:porphyrin-containing compound biosynthetic process"/>
    <property type="evidence" value="ECO:0007669"/>
    <property type="project" value="UniProtKB-KW"/>
</dbReference>
<comment type="pathway">
    <text evidence="3">Porphyrin-containing compound metabolism; protoheme biosynthesis.</text>
</comment>
<dbReference type="AlphaFoldDB" id="A0A9X1ZEW3"/>
<dbReference type="InterPro" id="IPR010817">
    <property type="entry name" value="HemY_N"/>
</dbReference>
<dbReference type="GO" id="GO:0042168">
    <property type="term" value="P:heme metabolic process"/>
    <property type="evidence" value="ECO:0007669"/>
    <property type="project" value="InterPro"/>
</dbReference>
<evidence type="ECO:0000256" key="8">
    <source>
        <dbReference type="ARBA" id="ARBA00023136"/>
    </source>
</evidence>
<comment type="subcellular location">
    <subcellularLocation>
        <location evidence="2">Cell inner membrane</location>
        <topology evidence="2">Multi-pass membrane protein</topology>
    </subcellularLocation>
</comment>
<keyword evidence="6 10" id="KW-0812">Transmembrane</keyword>
<evidence type="ECO:0000256" key="2">
    <source>
        <dbReference type="ARBA" id="ARBA00004429"/>
    </source>
</evidence>
<gene>
    <name evidence="12" type="ORF">L2672_00010</name>
</gene>
<accession>A0A9X1ZEW3</accession>
<feature type="domain" description="HemY N-terminal" evidence="11">
    <location>
        <begin position="26"/>
        <end position="131"/>
    </location>
</feature>
<dbReference type="InterPro" id="IPR005254">
    <property type="entry name" value="Heme_biosyn_assoc_TPR_pro"/>
</dbReference>
<evidence type="ECO:0000256" key="9">
    <source>
        <dbReference type="ARBA" id="ARBA00023244"/>
    </source>
</evidence>
<evidence type="ECO:0000256" key="5">
    <source>
        <dbReference type="ARBA" id="ARBA00022519"/>
    </source>
</evidence>
<dbReference type="Gene3D" id="1.25.40.10">
    <property type="entry name" value="Tetratricopeptide repeat domain"/>
    <property type="match status" value="1"/>
</dbReference>
<evidence type="ECO:0000313" key="12">
    <source>
        <dbReference type="EMBL" id="MCL1141084.1"/>
    </source>
</evidence>
<keyword evidence="9" id="KW-0627">Porphyrin biosynthesis</keyword>
<proteinExistence type="predicted"/>
<keyword evidence="5" id="KW-0997">Cell inner membrane</keyword>
<dbReference type="Proteomes" id="UP001139333">
    <property type="component" value="Unassembled WGS sequence"/>
</dbReference>
<evidence type="ECO:0000256" key="10">
    <source>
        <dbReference type="SAM" id="Phobius"/>
    </source>
</evidence>
<dbReference type="EMBL" id="JAKIKP010000001">
    <property type="protein sequence ID" value="MCL1141084.1"/>
    <property type="molecule type" value="Genomic_DNA"/>
</dbReference>
<evidence type="ECO:0000313" key="13">
    <source>
        <dbReference type="Proteomes" id="UP001139333"/>
    </source>
</evidence>
<keyword evidence="8 10" id="KW-0472">Membrane</keyword>
<dbReference type="RefSeq" id="WP_248993779.1">
    <property type="nucleotide sequence ID" value="NZ_JAKIKP010000001.1"/>
</dbReference>
<dbReference type="Pfam" id="PF07219">
    <property type="entry name" value="HemY_N"/>
    <property type="match status" value="1"/>
</dbReference>
<evidence type="ECO:0000256" key="3">
    <source>
        <dbReference type="ARBA" id="ARBA00004744"/>
    </source>
</evidence>
<keyword evidence="4" id="KW-1003">Cell membrane</keyword>
<dbReference type="SUPFAM" id="SSF81901">
    <property type="entry name" value="HCP-like"/>
    <property type="match status" value="1"/>
</dbReference>
<dbReference type="NCBIfam" id="TIGR00540">
    <property type="entry name" value="TPR_hemY_coli"/>
    <property type="match status" value="1"/>
</dbReference>
<keyword evidence="7 10" id="KW-1133">Transmembrane helix</keyword>
<dbReference type="GO" id="GO:0005886">
    <property type="term" value="C:plasma membrane"/>
    <property type="evidence" value="ECO:0007669"/>
    <property type="project" value="UniProtKB-SubCell"/>
</dbReference>
<evidence type="ECO:0000256" key="7">
    <source>
        <dbReference type="ARBA" id="ARBA00022989"/>
    </source>
</evidence>
<evidence type="ECO:0000256" key="6">
    <source>
        <dbReference type="ARBA" id="ARBA00022692"/>
    </source>
</evidence>